<dbReference type="RefSeq" id="WP_232049027.1">
    <property type="nucleotide sequence ID" value="NZ_AP018929.1"/>
</dbReference>
<dbReference type="AlphaFoldDB" id="A0A510E3H0"/>
<reference evidence="2 3" key="2">
    <citation type="journal article" date="2020" name="Int. J. Syst. Evol. Microbiol.">
        <title>Sulfuracidifex tepidarius gen. nov., sp. nov. and transfer of Sulfolobus metallicus Huber and Stetter 1992 to the genus Sulfuracidifex as Sulfuracidifex metallicus comb. nov.</title>
        <authorList>
            <person name="Itoh T."/>
            <person name="Miura T."/>
            <person name="Sakai H.D."/>
            <person name="Kato S."/>
            <person name="Ohkuma M."/>
            <person name="Takashina T."/>
        </authorList>
    </citation>
    <scope>NUCLEOTIDE SEQUENCE</scope>
    <source>
        <strain evidence="1 3">IC-006</strain>
        <strain evidence="2">IC-007</strain>
    </source>
</reference>
<sequence>MRWLKKREIVAYYLLFSRFRLQDFSFIEAMTILYPYFSKKVSRNIILYLRKIGLIQPTRGSLYRLVDFGEFVLLDVGYDYLKRRSTLRRRTQ</sequence>
<proteinExistence type="predicted"/>
<evidence type="ECO:0000313" key="2">
    <source>
        <dbReference type="EMBL" id="BBG26630.1"/>
    </source>
</evidence>
<gene>
    <name evidence="1" type="ORF">IC006_1171</name>
    <name evidence="2" type="ORF">IC007_1146</name>
</gene>
<reference evidence="4" key="1">
    <citation type="submission" date="2018-09" db="EMBL/GenBank/DDBJ databases">
        <title>Complete Genome Sequencing of Sulfolobus sp. JCM 16834.</title>
        <authorList>
            <person name="Kato S."/>
            <person name="Itoh T."/>
            <person name="Ohkuma M."/>
        </authorList>
    </citation>
    <scope>NUCLEOTIDE SEQUENCE [LARGE SCALE GENOMIC DNA]</scope>
    <source>
        <strain evidence="4">IC-007</strain>
    </source>
</reference>
<evidence type="ECO:0000313" key="1">
    <source>
        <dbReference type="EMBL" id="BBG23875.1"/>
    </source>
</evidence>
<dbReference type="Proteomes" id="UP000325030">
    <property type="component" value="Chromosome"/>
</dbReference>
<name>A0A510E3H0_9CREN</name>
<protein>
    <submittedName>
        <fullName evidence="2">Uncharacterized protein</fullName>
    </submittedName>
</protein>
<evidence type="ECO:0000313" key="4">
    <source>
        <dbReference type="Proteomes" id="UP000325030"/>
    </source>
</evidence>
<keyword evidence="3" id="KW-1185">Reference proteome</keyword>
<dbReference type="EMBL" id="AP018929">
    <property type="protein sequence ID" value="BBG23875.1"/>
    <property type="molecule type" value="Genomic_DNA"/>
</dbReference>
<evidence type="ECO:0000313" key="3">
    <source>
        <dbReference type="Proteomes" id="UP000322983"/>
    </source>
</evidence>
<dbReference type="Proteomes" id="UP000322983">
    <property type="component" value="Chromosome"/>
</dbReference>
<accession>A0A510E3H0</accession>
<dbReference type="KEGG" id="step:IC006_1171"/>
<accession>A0A510DUL3</accession>
<dbReference type="EMBL" id="AP018930">
    <property type="protein sequence ID" value="BBG26630.1"/>
    <property type="molecule type" value="Genomic_DNA"/>
</dbReference>
<organism evidence="2 4">
    <name type="scientific">Sulfuracidifex tepidarius</name>
    <dbReference type="NCBI Taxonomy" id="1294262"/>
    <lineage>
        <taxon>Archaea</taxon>
        <taxon>Thermoproteota</taxon>
        <taxon>Thermoprotei</taxon>
        <taxon>Sulfolobales</taxon>
        <taxon>Sulfolobaceae</taxon>
        <taxon>Sulfuracidifex</taxon>
    </lineage>
</organism>
<dbReference type="GeneID" id="41717492"/>